<evidence type="ECO:0000313" key="3">
    <source>
        <dbReference type="Proteomes" id="UP001604277"/>
    </source>
</evidence>
<dbReference type="InterPro" id="IPR001810">
    <property type="entry name" value="F-box_dom"/>
</dbReference>
<feature type="domain" description="F-box" evidence="1">
    <location>
        <begin position="11"/>
        <end position="57"/>
    </location>
</feature>
<sequence>MESHQNLATNAVGFCLLPSELIQHIFLHLALPDIIRIKSVNKSILSIISDQEFVRNYNLESASAFATWLFIYKKRWHRDAILHGFADCSNRWFKIMIGELLKKVVPPGEDVYFLAASGNFFLFALNNSQQLISINHVTRAVKKIPPSPLGPRGTSSWRRSGMKLLSYPPGSNDFRFLFAELDENRPILYEYDSQTNNWVFKEARENDFETSDGCTFLSACNARSGSVVIATKGPYETPIVLRPRLSGAVNEEGQLAIGFSRENYIDLLHIYGDGNMMIVRSNQVYDANVKVRVLTGVELWGMSTNGRHWDLITRVPNELIEQIKKPYGAMMGCLEQRDGIIRAVLMSNLEGIWDIIWLCYDILKKDWNRIEVPECEMKGSIMAGISLSSALTLRHMSLLNWKNYS</sequence>
<comment type="caution">
    <text evidence="2">The sequence shown here is derived from an EMBL/GenBank/DDBJ whole genome shotgun (WGS) entry which is preliminary data.</text>
</comment>
<protein>
    <recommendedName>
        <fullName evidence="1">F-box domain-containing protein</fullName>
    </recommendedName>
</protein>
<dbReference type="PANTHER" id="PTHR31672">
    <property type="entry name" value="BNACNNG10540D PROTEIN"/>
    <property type="match status" value="1"/>
</dbReference>
<dbReference type="InterPro" id="IPR036047">
    <property type="entry name" value="F-box-like_dom_sf"/>
</dbReference>
<keyword evidence="3" id="KW-1185">Reference proteome</keyword>
<dbReference type="InterPro" id="IPR050796">
    <property type="entry name" value="SCF_F-box_component"/>
</dbReference>
<dbReference type="AlphaFoldDB" id="A0ABD1WNF6"/>
<dbReference type="Gene3D" id="1.20.1280.50">
    <property type="match status" value="1"/>
</dbReference>
<dbReference type="Proteomes" id="UP001604277">
    <property type="component" value="Unassembled WGS sequence"/>
</dbReference>
<evidence type="ECO:0000313" key="2">
    <source>
        <dbReference type="EMBL" id="KAL2551221.1"/>
    </source>
</evidence>
<reference evidence="3" key="1">
    <citation type="submission" date="2024-07" db="EMBL/GenBank/DDBJ databases">
        <title>Two chromosome-level genome assemblies of Korean endemic species Abeliophyllum distichum and Forsythia ovata (Oleaceae).</title>
        <authorList>
            <person name="Jang H."/>
        </authorList>
    </citation>
    <scope>NUCLEOTIDE SEQUENCE [LARGE SCALE GENOMIC DNA]</scope>
</reference>
<dbReference type="Pfam" id="PF00646">
    <property type="entry name" value="F-box"/>
    <property type="match status" value="1"/>
</dbReference>
<dbReference type="EMBL" id="JBFOLJ010000002">
    <property type="protein sequence ID" value="KAL2551221.1"/>
    <property type="molecule type" value="Genomic_DNA"/>
</dbReference>
<dbReference type="PANTHER" id="PTHR31672:SF13">
    <property type="entry name" value="F-BOX PROTEIN CPR30-LIKE"/>
    <property type="match status" value="1"/>
</dbReference>
<dbReference type="SMART" id="SM00256">
    <property type="entry name" value="FBOX"/>
    <property type="match status" value="1"/>
</dbReference>
<name>A0ABD1WNF6_9LAMI</name>
<proteinExistence type="predicted"/>
<dbReference type="SUPFAM" id="SSF81383">
    <property type="entry name" value="F-box domain"/>
    <property type="match status" value="1"/>
</dbReference>
<accession>A0ABD1WNF6</accession>
<dbReference type="PROSITE" id="PS50181">
    <property type="entry name" value="FBOX"/>
    <property type="match status" value="1"/>
</dbReference>
<evidence type="ECO:0000259" key="1">
    <source>
        <dbReference type="PROSITE" id="PS50181"/>
    </source>
</evidence>
<organism evidence="2 3">
    <name type="scientific">Forsythia ovata</name>
    <dbReference type="NCBI Taxonomy" id="205694"/>
    <lineage>
        <taxon>Eukaryota</taxon>
        <taxon>Viridiplantae</taxon>
        <taxon>Streptophyta</taxon>
        <taxon>Embryophyta</taxon>
        <taxon>Tracheophyta</taxon>
        <taxon>Spermatophyta</taxon>
        <taxon>Magnoliopsida</taxon>
        <taxon>eudicotyledons</taxon>
        <taxon>Gunneridae</taxon>
        <taxon>Pentapetalae</taxon>
        <taxon>asterids</taxon>
        <taxon>lamiids</taxon>
        <taxon>Lamiales</taxon>
        <taxon>Oleaceae</taxon>
        <taxon>Forsythieae</taxon>
        <taxon>Forsythia</taxon>
    </lineage>
</organism>
<gene>
    <name evidence="2" type="ORF">Fot_04840</name>
</gene>